<dbReference type="PANTHER" id="PTHR13832">
    <property type="entry name" value="PROTEIN PHOSPHATASE 2C"/>
    <property type="match status" value="1"/>
</dbReference>
<evidence type="ECO:0000313" key="3">
    <source>
        <dbReference type="Proteomes" id="UP000275846"/>
    </source>
</evidence>
<name>A0A183T0V9_SCHSO</name>
<dbReference type="PROSITE" id="PS51746">
    <property type="entry name" value="PPM_2"/>
    <property type="match status" value="1"/>
</dbReference>
<keyword evidence="3" id="KW-1185">Reference proteome</keyword>
<dbReference type="InterPro" id="IPR001932">
    <property type="entry name" value="PPM-type_phosphatase-like_dom"/>
</dbReference>
<dbReference type="STRING" id="70667.A0A183T0V9"/>
<dbReference type="Proteomes" id="UP000275846">
    <property type="component" value="Unassembled WGS sequence"/>
</dbReference>
<dbReference type="EMBL" id="UYSU01035649">
    <property type="protein sequence ID" value="VDL96492.1"/>
    <property type="molecule type" value="Genomic_DNA"/>
</dbReference>
<dbReference type="SMART" id="SM00332">
    <property type="entry name" value="PP2Cc"/>
    <property type="match status" value="1"/>
</dbReference>
<reference evidence="4" key="1">
    <citation type="submission" date="2016-06" db="UniProtKB">
        <authorList>
            <consortium name="WormBaseParasite"/>
        </authorList>
    </citation>
    <scope>IDENTIFICATION</scope>
</reference>
<dbReference type="WBParaSite" id="SSLN_0001049401-mRNA-1">
    <property type="protein sequence ID" value="SSLN_0001049401-mRNA-1"/>
    <property type="gene ID" value="SSLN_0001049401"/>
</dbReference>
<evidence type="ECO:0000313" key="4">
    <source>
        <dbReference type="WBParaSite" id="SSLN_0001049401-mRNA-1"/>
    </source>
</evidence>
<dbReference type="InterPro" id="IPR036457">
    <property type="entry name" value="PPM-type-like_dom_sf"/>
</dbReference>
<gene>
    <name evidence="2" type="ORF">SSLN_LOCUS10107</name>
</gene>
<feature type="domain" description="PPM-type phosphatase" evidence="1">
    <location>
        <begin position="67"/>
        <end position="379"/>
    </location>
</feature>
<dbReference type="Pfam" id="PF00481">
    <property type="entry name" value="PP2C"/>
    <property type="match status" value="1"/>
</dbReference>
<organism evidence="4">
    <name type="scientific">Schistocephalus solidus</name>
    <name type="common">Tapeworm</name>
    <dbReference type="NCBI Taxonomy" id="70667"/>
    <lineage>
        <taxon>Eukaryota</taxon>
        <taxon>Metazoa</taxon>
        <taxon>Spiralia</taxon>
        <taxon>Lophotrochozoa</taxon>
        <taxon>Platyhelminthes</taxon>
        <taxon>Cestoda</taxon>
        <taxon>Eucestoda</taxon>
        <taxon>Diphyllobothriidea</taxon>
        <taxon>Diphyllobothriidae</taxon>
        <taxon>Schistocephalus</taxon>
    </lineage>
</organism>
<evidence type="ECO:0000259" key="1">
    <source>
        <dbReference type="PROSITE" id="PS51746"/>
    </source>
</evidence>
<proteinExistence type="predicted"/>
<evidence type="ECO:0000313" key="2">
    <source>
        <dbReference type="EMBL" id="VDL96492.1"/>
    </source>
</evidence>
<dbReference type="SUPFAM" id="SSF81606">
    <property type="entry name" value="PP2C-like"/>
    <property type="match status" value="1"/>
</dbReference>
<dbReference type="PANTHER" id="PTHR13832:SF699">
    <property type="entry name" value="INTEGRIN-LINKED KINASE-ASSOCIATED SERINE_THREONINE PHOSPHATASE 2C"/>
    <property type="match status" value="1"/>
</dbReference>
<dbReference type="OrthoDB" id="10264738at2759"/>
<dbReference type="CDD" id="cd00143">
    <property type="entry name" value="PP2Cc"/>
    <property type="match status" value="1"/>
</dbReference>
<dbReference type="Gene3D" id="3.60.40.10">
    <property type="entry name" value="PPM-type phosphatase domain"/>
    <property type="match status" value="1"/>
</dbReference>
<accession>A0A183T0V9</accession>
<reference evidence="2 3" key="2">
    <citation type="submission" date="2018-11" db="EMBL/GenBank/DDBJ databases">
        <authorList>
            <consortium name="Pathogen Informatics"/>
        </authorList>
    </citation>
    <scope>NUCLEOTIDE SEQUENCE [LARGE SCALE GENOMIC DNA]</scope>
    <source>
        <strain evidence="2 3">NST_G2</strain>
    </source>
</reference>
<dbReference type="InterPro" id="IPR015655">
    <property type="entry name" value="PP2C"/>
</dbReference>
<dbReference type="AlphaFoldDB" id="A0A183T0V9"/>
<dbReference type="GO" id="GO:0004722">
    <property type="term" value="F:protein serine/threonine phosphatase activity"/>
    <property type="evidence" value="ECO:0007669"/>
    <property type="project" value="InterPro"/>
</dbReference>
<protein>
    <submittedName>
        <fullName evidence="4">PPM-type phosphatase domain-containing protein</fullName>
    </submittedName>
</protein>
<sequence length="506" mass="56484">MLFDDLPEPVAESLFAFHFVHVMQAKQKSVCQSLLRLRILSLMSPRDPHSVSVKRYIRNSEGLFRVIVARAAQKGERPEMQDESLVSLAFRDTMEDRISGEVQRVSLFAVFDGHSGARAASFAKRILPMKLCQRFPSGGMARIEKDIKRIIVDAYKTTDEEFLKEATRQRPHWKDGSTASLVLLVNNVLYISNIGDSGVVLGRIRDAEKESVGKDATPTDEDATGGERIVSAKPSSLYAVPLTRDHTPLEYEERQRILKFGATVLNGRINNSIEVSRSFGDYQFKKQGVICIPDVNKYDLTSNDKFFLIACDGLWKCFPPEEAVGLTNRLLAANNVNLDKPGDDLVALQQSLDAVCKQLVTEAVLRLSGDNVTCILVLLLDPETPYGSSSNPSSSPIGMQQTFDLEGTLTEVGLKEEHVAQYFGRNLRILSHTNGSPGTACPPFRLLLALMSRIITRRIDLRCADRRVGEHLLVGTYMDVCRRYLAMSENKPQICKNNAFVRTTKQ</sequence>